<proteinExistence type="inferred from homology"/>
<keyword evidence="3" id="KW-0863">Zinc-finger</keyword>
<evidence type="ECO:0000259" key="5">
    <source>
        <dbReference type="SMART" id="SM00709"/>
    </source>
</evidence>
<name>A0A075HI85_9EURY</name>
<dbReference type="Gene3D" id="2.20.25.420">
    <property type="entry name" value="ZPR1, zinc finger domain"/>
    <property type="match status" value="1"/>
</dbReference>
<dbReference type="InterPro" id="IPR004470">
    <property type="entry name" value="ZPR1-like_arc"/>
</dbReference>
<dbReference type="InterPro" id="IPR042451">
    <property type="entry name" value="ZPR1_A/B_dom"/>
</dbReference>
<dbReference type="InterPro" id="IPR040141">
    <property type="entry name" value="ZPR1"/>
</dbReference>
<feature type="domain" description="Zinc finger ZPR1-type" evidence="5">
    <location>
        <begin position="27"/>
        <end position="183"/>
    </location>
</feature>
<dbReference type="NCBIfam" id="TIGR00340">
    <property type="entry name" value="zpr1_rel"/>
    <property type="match status" value="1"/>
</dbReference>
<dbReference type="SMART" id="SM00709">
    <property type="entry name" value="Zpr1"/>
    <property type="match status" value="1"/>
</dbReference>
<dbReference type="InterPro" id="IPR042452">
    <property type="entry name" value="ZPR1_Znf1/2"/>
</dbReference>
<protein>
    <submittedName>
        <fullName evidence="6">ZPR1-related zinc finger protein</fullName>
    </submittedName>
</protein>
<dbReference type="PANTHER" id="PTHR10876:SF0">
    <property type="entry name" value="ZINC FINGER PROTEIN ZPR1"/>
    <property type="match status" value="1"/>
</dbReference>
<sequence>MISRVSRGPKEALLRTTEANMESRIEQPCLVCDSDSGLTMIAHTTEIPYFGEHTQLTVLCDSCGWKHTDFIPAEGRKPGGWSLLIDSTEHMSTRIVRSGSCTVRLVELDLEALPGGASTGYVSNIEGVLSRFEEVIISLERGAEGEVASQCADLLAVLSRVRSGDYSVELQLLDPMGHSQILHDDAVPRELSEEEISLLDSGPKVPVFDADDLS</sequence>
<dbReference type="NCBIfam" id="TIGR00310">
    <property type="entry name" value="ZPR1_znf"/>
    <property type="match status" value="1"/>
</dbReference>
<dbReference type="GO" id="GO:0008270">
    <property type="term" value="F:zinc ion binding"/>
    <property type="evidence" value="ECO:0007669"/>
    <property type="project" value="UniProtKB-KW"/>
</dbReference>
<evidence type="ECO:0000256" key="2">
    <source>
        <dbReference type="ARBA" id="ARBA00022723"/>
    </source>
</evidence>
<dbReference type="AlphaFoldDB" id="A0A075HI85"/>
<evidence type="ECO:0000313" key="6">
    <source>
        <dbReference type="EMBL" id="AIF13593.1"/>
    </source>
</evidence>
<comment type="similarity">
    <text evidence="1">Belongs to the ZPR1 family.</text>
</comment>
<dbReference type="PANTHER" id="PTHR10876">
    <property type="entry name" value="ZINC FINGER PROTEIN ZPR1"/>
    <property type="match status" value="1"/>
</dbReference>
<dbReference type="InterPro" id="IPR004457">
    <property type="entry name" value="Znf_ZPR1"/>
</dbReference>
<evidence type="ECO:0000256" key="3">
    <source>
        <dbReference type="ARBA" id="ARBA00022771"/>
    </source>
</evidence>
<evidence type="ECO:0000256" key="4">
    <source>
        <dbReference type="ARBA" id="ARBA00022833"/>
    </source>
</evidence>
<reference evidence="6" key="1">
    <citation type="journal article" date="2014" name="Genome Biol. Evol.">
        <title>Pangenome evidence for extensive interdomain horizontal transfer affecting lineage core and shell genes in uncultured planktonic thaumarchaeota and euryarchaeota.</title>
        <authorList>
            <person name="Deschamps P."/>
            <person name="Zivanovic Y."/>
            <person name="Moreira D."/>
            <person name="Rodriguez-Valera F."/>
            <person name="Lopez-Garcia P."/>
        </authorList>
    </citation>
    <scope>NUCLEOTIDE SEQUENCE</scope>
</reference>
<keyword evidence="2" id="KW-0479">Metal-binding</keyword>
<evidence type="ECO:0000256" key="1">
    <source>
        <dbReference type="ARBA" id="ARBA00008354"/>
    </source>
</evidence>
<organism evidence="6">
    <name type="scientific">uncultured marine group II/III euryarchaeote KM3_63_B12</name>
    <dbReference type="NCBI Taxonomy" id="1456474"/>
    <lineage>
        <taxon>Archaea</taxon>
        <taxon>Methanobacteriati</taxon>
        <taxon>Methanobacteriota</taxon>
        <taxon>environmental samples</taxon>
    </lineage>
</organism>
<keyword evidence="4" id="KW-0862">Zinc</keyword>
<dbReference type="Pfam" id="PF22794">
    <property type="entry name" value="jr-ZPR1"/>
    <property type="match status" value="1"/>
</dbReference>
<dbReference type="Gene3D" id="2.60.120.1040">
    <property type="entry name" value="ZPR1, A/B domain"/>
    <property type="match status" value="1"/>
</dbReference>
<dbReference type="InterPro" id="IPR056180">
    <property type="entry name" value="ZPR1_jr_dom"/>
</dbReference>
<dbReference type="EMBL" id="KF900977">
    <property type="protein sequence ID" value="AIF13593.1"/>
    <property type="molecule type" value="Genomic_DNA"/>
</dbReference>
<accession>A0A075HI85</accession>